<organism evidence="2">
    <name type="scientific">marine sediment metagenome</name>
    <dbReference type="NCBI Taxonomy" id="412755"/>
    <lineage>
        <taxon>unclassified sequences</taxon>
        <taxon>metagenomes</taxon>
        <taxon>ecological metagenomes</taxon>
    </lineage>
</organism>
<dbReference type="AlphaFoldDB" id="X1NLN1"/>
<protein>
    <submittedName>
        <fullName evidence="2">Uncharacterized protein</fullName>
    </submittedName>
</protein>
<gene>
    <name evidence="2" type="ORF">S06H3_30769</name>
</gene>
<dbReference type="EMBL" id="BARV01018149">
    <property type="protein sequence ID" value="GAI31121.1"/>
    <property type="molecule type" value="Genomic_DNA"/>
</dbReference>
<feature type="region of interest" description="Disordered" evidence="1">
    <location>
        <begin position="35"/>
        <end position="68"/>
    </location>
</feature>
<evidence type="ECO:0000256" key="1">
    <source>
        <dbReference type="SAM" id="MobiDB-lite"/>
    </source>
</evidence>
<feature type="compositionally biased region" description="Basic and acidic residues" evidence="1">
    <location>
        <begin position="35"/>
        <end position="45"/>
    </location>
</feature>
<name>X1NLN1_9ZZZZ</name>
<feature type="non-terminal residue" evidence="2">
    <location>
        <position position="68"/>
    </location>
</feature>
<dbReference type="NCBIfam" id="NF038403">
    <property type="entry name" value="perm_prefix_1"/>
    <property type="match status" value="1"/>
</dbReference>
<dbReference type="InterPro" id="IPR047928">
    <property type="entry name" value="Perm_prefix_1"/>
</dbReference>
<reference evidence="2" key="1">
    <citation type="journal article" date="2014" name="Front. Microbiol.">
        <title>High frequency of phylogenetically diverse reductive dehalogenase-homologous genes in deep subseafloor sedimentary metagenomes.</title>
        <authorList>
            <person name="Kawai M."/>
            <person name="Futagami T."/>
            <person name="Toyoda A."/>
            <person name="Takaki Y."/>
            <person name="Nishi S."/>
            <person name="Hori S."/>
            <person name="Arai W."/>
            <person name="Tsubouchi T."/>
            <person name="Morono Y."/>
            <person name="Uchiyama I."/>
            <person name="Ito T."/>
            <person name="Fujiyama A."/>
            <person name="Inagaki F."/>
            <person name="Takami H."/>
        </authorList>
    </citation>
    <scope>NUCLEOTIDE SEQUENCE</scope>
    <source>
        <strain evidence="2">Expedition CK06-06</strain>
    </source>
</reference>
<comment type="caution">
    <text evidence="2">The sequence shown here is derived from an EMBL/GenBank/DDBJ whole genome shotgun (WGS) entry which is preliminary data.</text>
</comment>
<proteinExistence type="predicted"/>
<accession>X1NLN1</accession>
<evidence type="ECO:0000313" key="2">
    <source>
        <dbReference type="EMBL" id="GAI31121.1"/>
    </source>
</evidence>
<sequence length="68" mass="7430">MANKLSDYLDSIKTCLKCDSAVKASVTRELQTHLEDKSQELKETGLSEDEANNIATESFGPPSINRSA</sequence>